<proteinExistence type="predicted"/>
<organism evidence="1">
    <name type="scientific">Rhizophora mucronata</name>
    <name type="common">Asiatic mangrove</name>
    <dbReference type="NCBI Taxonomy" id="61149"/>
    <lineage>
        <taxon>Eukaryota</taxon>
        <taxon>Viridiplantae</taxon>
        <taxon>Streptophyta</taxon>
        <taxon>Embryophyta</taxon>
        <taxon>Tracheophyta</taxon>
        <taxon>Spermatophyta</taxon>
        <taxon>Magnoliopsida</taxon>
        <taxon>eudicotyledons</taxon>
        <taxon>Gunneridae</taxon>
        <taxon>Pentapetalae</taxon>
        <taxon>rosids</taxon>
        <taxon>fabids</taxon>
        <taxon>Malpighiales</taxon>
        <taxon>Rhizophoraceae</taxon>
        <taxon>Rhizophora</taxon>
    </lineage>
</organism>
<dbReference type="AlphaFoldDB" id="A0A2P2NA13"/>
<dbReference type="EMBL" id="GGEC01058851">
    <property type="protein sequence ID" value="MBX39335.1"/>
    <property type="molecule type" value="Transcribed_RNA"/>
</dbReference>
<protein>
    <submittedName>
        <fullName evidence="1">Uncharacterized protein</fullName>
    </submittedName>
</protein>
<name>A0A2P2NA13_RHIMU</name>
<evidence type="ECO:0000313" key="1">
    <source>
        <dbReference type="EMBL" id="MBX39335.1"/>
    </source>
</evidence>
<sequence>MMEMKSKQHRRLNQNMHKCQSLVGKLMFIYNEVEP</sequence>
<accession>A0A2P2NA13</accession>
<reference evidence="1" key="1">
    <citation type="submission" date="2018-02" db="EMBL/GenBank/DDBJ databases">
        <title>Rhizophora mucronata_Transcriptome.</title>
        <authorList>
            <person name="Meera S.P."/>
            <person name="Sreeshan A."/>
            <person name="Augustine A."/>
        </authorList>
    </citation>
    <scope>NUCLEOTIDE SEQUENCE</scope>
    <source>
        <tissue evidence="1">Leaf</tissue>
    </source>
</reference>